<evidence type="ECO:0000313" key="3">
    <source>
        <dbReference type="Proteomes" id="UP000182345"/>
    </source>
</evidence>
<name>A0A1J4RXJ5_9BACT</name>
<dbReference type="EMBL" id="MNUK01000064">
    <property type="protein sequence ID" value="OIN90670.1"/>
    <property type="molecule type" value="Genomic_DNA"/>
</dbReference>
<feature type="chain" id="PRO_5013176176" evidence="1">
    <location>
        <begin position="27"/>
        <end position="273"/>
    </location>
</feature>
<organism evidence="2 3">
    <name type="scientific">Candidatus Collierbacteria bacterium CG1_02_44_10</name>
    <dbReference type="NCBI Taxonomy" id="1805087"/>
    <lineage>
        <taxon>Bacteria</taxon>
        <taxon>Candidatus Collieribacteriota</taxon>
    </lineage>
</organism>
<feature type="signal peptide" evidence="1">
    <location>
        <begin position="1"/>
        <end position="26"/>
    </location>
</feature>
<protein>
    <submittedName>
        <fullName evidence="2">Uncharacterized protein</fullName>
    </submittedName>
</protein>
<evidence type="ECO:0000256" key="1">
    <source>
        <dbReference type="SAM" id="SignalP"/>
    </source>
</evidence>
<keyword evidence="1" id="KW-0732">Signal</keyword>
<sequence length="273" mass="29395">MRQVSFGLMVLLVLLTACAPSTQAPASVPAAPAPSLSIPTIPSPTPAQTPTKLPAVNAYGCLHTGATFSTGDPASFECNLRTQEFSFYFAFGETVTAGLFASPEPVVAGQAVSITTYANFGDEKGVCVLTDSQTGTLLQTTLTLHDDLAVRSDCAIDDHQLTMAFTIEVIPATCVPTLVWESNTPGTFTLEPGYFYIIEAAFQNVIGDDAWWAHTTSWAEVNSDHPMTITGATGRVYRFENSCSGQDRLEWEIGNMTNFPNQLENFRHAGVIR</sequence>
<evidence type="ECO:0000313" key="2">
    <source>
        <dbReference type="EMBL" id="OIN90670.1"/>
    </source>
</evidence>
<accession>A0A1J4RXJ5</accession>
<reference evidence="2 3" key="1">
    <citation type="journal article" date="2016" name="Environ. Microbiol.">
        <title>Genomic resolution of a cold subsurface aquifer community provides metabolic insights for novel microbes adapted to high CO concentrations.</title>
        <authorList>
            <person name="Probst A.J."/>
            <person name="Castelle C.J."/>
            <person name="Singh A."/>
            <person name="Brown C.T."/>
            <person name="Anantharaman K."/>
            <person name="Sharon I."/>
            <person name="Hug L.A."/>
            <person name="Burstein D."/>
            <person name="Emerson J.B."/>
            <person name="Thomas B.C."/>
            <person name="Banfield J.F."/>
        </authorList>
    </citation>
    <scope>NUCLEOTIDE SEQUENCE [LARGE SCALE GENOMIC DNA]</scope>
    <source>
        <strain evidence="2">CG1_02_44_10</strain>
    </source>
</reference>
<comment type="caution">
    <text evidence="2">The sequence shown here is derived from an EMBL/GenBank/DDBJ whole genome shotgun (WGS) entry which is preliminary data.</text>
</comment>
<dbReference type="AlphaFoldDB" id="A0A1J4RXJ5"/>
<gene>
    <name evidence="2" type="ORF">AUJ42_02815</name>
</gene>
<dbReference type="PROSITE" id="PS51257">
    <property type="entry name" value="PROKAR_LIPOPROTEIN"/>
    <property type="match status" value="1"/>
</dbReference>
<proteinExistence type="predicted"/>
<dbReference type="Proteomes" id="UP000182345">
    <property type="component" value="Unassembled WGS sequence"/>
</dbReference>